<evidence type="ECO:0000259" key="18">
    <source>
        <dbReference type="Pfam" id="PF09423"/>
    </source>
</evidence>
<dbReference type="Gene3D" id="3.40.50.1820">
    <property type="entry name" value="alpha/beta hydrolase"/>
    <property type="match status" value="1"/>
</dbReference>
<dbReference type="Gene3D" id="3.60.21.70">
    <property type="entry name" value="PhoD-like phosphatase"/>
    <property type="match status" value="1"/>
</dbReference>
<dbReference type="InterPro" id="IPR038607">
    <property type="entry name" value="PhoD-like_sf"/>
</dbReference>
<evidence type="ECO:0000256" key="11">
    <source>
        <dbReference type="ARBA" id="ARBA00038856"/>
    </source>
</evidence>
<dbReference type="InterPro" id="IPR029058">
    <property type="entry name" value="AB_hydrolase_fold"/>
</dbReference>
<evidence type="ECO:0000256" key="10">
    <source>
        <dbReference type="ARBA" id="ARBA00023235"/>
    </source>
</evidence>
<comment type="caution">
    <text evidence="19">The sequence shown here is derived from an EMBL/GenBank/DDBJ whole genome shotgun (WGS) entry which is preliminary data.</text>
</comment>
<reference evidence="19" key="1">
    <citation type="submission" date="2019-02" db="EMBL/GenBank/DDBJ databases">
        <authorList>
            <person name="Pothier F.J."/>
        </authorList>
    </citation>
    <scope>NUCLEOTIDE SEQUENCE</scope>
    <source>
        <strain evidence="19">CI-1B</strain>
    </source>
</reference>
<dbReference type="InterPro" id="IPR018946">
    <property type="entry name" value="PhoD-like_MPP"/>
</dbReference>
<evidence type="ECO:0000313" key="19">
    <source>
        <dbReference type="EMBL" id="VIO73308.1"/>
    </source>
</evidence>
<evidence type="ECO:0000256" key="2">
    <source>
        <dbReference type="ARBA" id="ARBA00010790"/>
    </source>
</evidence>
<feature type="domain" description="Glucose-methanol-choline oxidoreductase C-terminal" evidence="17">
    <location>
        <begin position="538"/>
        <end position="603"/>
    </location>
</feature>
<keyword evidence="3" id="KW-0153">Cholesterol metabolism</keyword>
<dbReference type="SUPFAM" id="SSF51905">
    <property type="entry name" value="FAD/NAD(P)-binding domain"/>
    <property type="match status" value="1"/>
</dbReference>
<dbReference type="InterPro" id="IPR029052">
    <property type="entry name" value="Metallo-depent_PP-like"/>
</dbReference>
<keyword evidence="5" id="KW-0274">FAD</keyword>
<dbReference type="RefSeq" id="WP_139861942.1">
    <property type="nucleotide sequence ID" value="NZ_CAADFC020000016.1"/>
</dbReference>
<dbReference type="InterPro" id="IPR007867">
    <property type="entry name" value="GMC_OxRtase_C"/>
</dbReference>
<evidence type="ECO:0000256" key="3">
    <source>
        <dbReference type="ARBA" id="ARBA00022548"/>
    </source>
</evidence>
<name>A0A508TGG2_9BRAD</name>
<protein>
    <recommendedName>
        <fullName evidence="14">Cholesterol oxidase</fullName>
        <ecNumber evidence="13">1.1.3.6</ecNumber>
        <ecNumber evidence="11">5.3.3.1</ecNumber>
    </recommendedName>
    <alternativeName>
        <fullName evidence="15">Cholesterol isomerase</fullName>
    </alternativeName>
</protein>
<evidence type="ECO:0000313" key="20">
    <source>
        <dbReference type="Proteomes" id="UP000328092"/>
    </source>
</evidence>
<keyword evidence="9" id="KW-0753">Steroid metabolism</keyword>
<comment type="pathway">
    <text evidence="12">Steroid metabolism; cholesterol degradation.</text>
</comment>
<dbReference type="GO" id="GO:0016995">
    <property type="term" value="F:cholesterol oxidase activity"/>
    <property type="evidence" value="ECO:0007669"/>
    <property type="project" value="UniProtKB-EC"/>
</dbReference>
<feature type="domain" description="Glucose-methanol-choline oxidoreductase N-terminal" evidence="16">
    <location>
        <begin position="118"/>
        <end position="323"/>
    </location>
</feature>
<evidence type="ECO:0000256" key="7">
    <source>
        <dbReference type="ARBA" id="ARBA00023098"/>
    </source>
</evidence>
<dbReference type="InterPro" id="IPR000172">
    <property type="entry name" value="GMC_OxRdtase_N"/>
</dbReference>
<dbReference type="OrthoDB" id="606379at2"/>
<keyword evidence="6 19" id="KW-0560">Oxidoreductase</keyword>
<dbReference type="GO" id="GO:0050660">
    <property type="term" value="F:flavin adenine dinucleotide binding"/>
    <property type="evidence" value="ECO:0007669"/>
    <property type="project" value="InterPro"/>
</dbReference>
<evidence type="ECO:0000256" key="1">
    <source>
        <dbReference type="ARBA" id="ARBA00001974"/>
    </source>
</evidence>
<dbReference type="InterPro" id="IPR036188">
    <property type="entry name" value="FAD/NAD-bd_sf"/>
</dbReference>
<dbReference type="Pfam" id="PF09423">
    <property type="entry name" value="PhoD"/>
    <property type="match status" value="1"/>
</dbReference>
<dbReference type="EC" id="5.3.3.1" evidence="11"/>
<evidence type="ECO:0000256" key="5">
    <source>
        <dbReference type="ARBA" id="ARBA00022827"/>
    </source>
</evidence>
<evidence type="ECO:0000256" key="14">
    <source>
        <dbReference type="ARBA" id="ARBA00049744"/>
    </source>
</evidence>
<dbReference type="Gene3D" id="3.50.50.60">
    <property type="entry name" value="FAD/NAD(P)-binding domain"/>
    <property type="match status" value="3"/>
</dbReference>
<dbReference type="PANTHER" id="PTHR47470:SF1">
    <property type="entry name" value="FAD-DEPENDENT OXIDOREDUCTASE 2 FAD BINDING DOMAIN-CONTAINING PROTEIN"/>
    <property type="match status" value="1"/>
</dbReference>
<dbReference type="InterPro" id="IPR052542">
    <property type="entry name" value="Cholesterol_Oxidase"/>
</dbReference>
<evidence type="ECO:0000256" key="15">
    <source>
        <dbReference type="ARBA" id="ARBA00049778"/>
    </source>
</evidence>
<comment type="cofactor">
    <cofactor evidence="1">
        <name>FAD</name>
        <dbReference type="ChEBI" id="CHEBI:57692"/>
    </cofactor>
</comment>
<evidence type="ECO:0000256" key="9">
    <source>
        <dbReference type="ARBA" id="ARBA00023221"/>
    </source>
</evidence>
<evidence type="ECO:0000256" key="6">
    <source>
        <dbReference type="ARBA" id="ARBA00023002"/>
    </source>
</evidence>
<evidence type="ECO:0000256" key="4">
    <source>
        <dbReference type="ARBA" id="ARBA00022630"/>
    </source>
</evidence>
<keyword evidence="10" id="KW-0413">Isomerase</keyword>
<proteinExistence type="inferred from homology"/>
<dbReference type="SUPFAM" id="SSF56300">
    <property type="entry name" value="Metallo-dependent phosphatases"/>
    <property type="match status" value="1"/>
</dbReference>
<organism evidence="19 20">
    <name type="scientific">Bradyrhizobium ivorense</name>
    <dbReference type="NCBI Taxonomy" id="2511166"/>
    <lineage>
        <taxon>Bacteria</taxon>
        <taxon>Pseudomonadati</taxon>
        <taxon>Pseudomonadota</taxon>
        <taxon>Alphaproteobacteria</taxon>
        <taxon>Hyphomicrobiales</taxon>
        <taxon>Nitrobacteraceae</taxon>
        <taxon>Bradyrhizobium</taxon>
    </lineage>
</organism>
<dbReference type="Proteomes" id="UP000328092">
    <property type="component" value="Unassembled WGS sequence"/>
</dbReference>
<sequence>MRPTDSLHELPSTPPKQATWLSSGLESLIDECPWLGDSDLQRDKEYDFDVVIVGSGYGGAVAAAELSACTDENGRPLRLCVLERGREYLSGAFPSRQADLAGHVRFMTPDATRQIGAHDGLYDVRSSDDAVTVVASGLGGGSLINAGVMEMPRCEVFREGRWPHAIRVDETLFERAAILRRFLGARPLPATHVRQIKKTAQLSKLAKATLTPITVASSRAPNSAGVLLNECALCGDCATGCNHGAKDSLDLNLLALAKQSGARFVTGATVLRVVPCTDAGWVVHVNHTDNHLRDRQPTAFQLRTKRVILSAGTLGSTEILMRSQGALRFSAQLGRKFSANGDMLVTAYDLNEAVNAVADETEPPVAADQKRGGARAIGPTITAMIDLRTGKAETDVVIQDLAVPGALRRLFEEAITSFDVLNQLGQKGWRRAEHDCSKHDDAAVNRDAVKKSLVLAMIGRDDAEGELTLGKKAICDDADGLLTVRWPGLRMDRRFDEHHRRLREMMTKSNVGGRVVNNLLWRPFAEELERLFGRQRGPLITVHPLGGCAMGNDVRQGVTDHCGRVYDASGPDATSVHRGLVVLDGSIIPTSLGINPALTISVLSLRAITQLKTEWRLTGGRLRTTSPWKSRLEERPVYASPSCITNPKPTLIELTEQVRGCLKLRAQDGRRKVCQVQLTLTSKPAAISDLIADRPETLRGFRIDSGKARLQILKPGTDYDPVSDQADPDNIALEAEVSGELRLFSTQRSIPYLSAARALHAWLMNRGLRDAIQWGVQRIQEHLHLRPELDRPRPMPSLHSRARDFVTGLLSLCSRAGVVRLIEYDLTIGRIIRSSEFDVSALSGKRIRAVKRLTYTRASSPFTQLLEMSVETFPELCKPIFGKLPTLRLNKRYLARQQIPLLRVVDQQDGVASLIDLLSFVLYVFRVSMQSHALSFRRPDPPPERLPERLPGRLPDLPPPDVDWLTVDGLASPPARIRLTRYNGSTERTANVEIARPVLLLHGYSASGTTFAHPEVPGNLVKTLYDAGRDAWVLDMRCSAGLPSATDDWPFEVMADHDIPIAIEHIAAAQGGQAADSVKVDVVAHCMGAAMFSMAVLGDGPRQKRLHQRIGRVVFSQVGPVMILSRTNVLAAYIMRYARRLVSSDTYAFSPQEAGSLSGQLLDRALAAMSLPRHEFKRENPFWLPRATPWAGTRHRMDALYGRTFSLKNIPKGVLAKLDDFFGPISLETVSQVIHFATYNAVTDRRGVNHYVMPDRVSERFDFPLMSIHGEENGLVDVATLSIMRNLLTEAGVPYLNEAFRIDSASDAKAAREGLLDSFGTLVHFITSWLSKCFGLALSHAADRAGDACQTTTSQTARQIERLIDQSSQCLALGHPSYLTWRISEHGHQDCLIGKHAQTISQVIAKYLAAPDRAPARDPKTPEPARRGIPASYRAFAPAFGVRAQILEKAGTIRIQACDGAGRGSPLKALVLPVQQAGERFVILQRDGKIGIPNDDASLLQAGACILDPITKRKQEIGLPRFFEVPKADWPSHAREVLILLLYDQAEGIGGSARGPGLMKQHTANYSGFPIAQAAAEALVCDTIDDLRGGLLRGAITDESPQGNVTFAVASCLYPSDILNHMPAAEQIPRGPADASLLALSDMLGKSDSPSLLLLAGDQIYVDATAGLFDPKVLDERFRIPHERRGESRGAKAVMQRLDLEVQMMLDDHEIKDNWAPNDPDIEATRTGRTALQRGRSAYFLYERGTPKPQNHIWHKLHHRGLPFFLADARTERDARTAAEWRQQRIMGPRQFGKLCSWMIAPKHEDLPKFVMTASALLPRRLIMKQPLNALRSDAWDGYPRSLYSLLRFICDYEVEGLVFLSGDEHISSLVVASVTCLDTGKKCVFHSIHSSSLFAPYTFANGVPDDFIADDCFEFSSQSSNGRMQRYRCEAKVQFFPGDGFAVLTATQHGTANWTLRTRFYDAAGLKPDGDITLFPFSPPAS</sequence>
<comment type="similarity">
    <text evidence="2">Belongs to the GMC oxidoreductase family.</text>
</comment>
<evidence type="ECO:0000256" key="13">
    <source>
        <dbReference type="ARBA" id="ARBA00049723"/>
    </source>
</evidence>
<feature type="domain" description="PhoD-like phosphatase metallophosphatase" evidence="18">
    <location>
        <begin position="1650"/>
        <end position="1896"/>
    </location>
</feature>
<keyword evidence="8" id="KW-1207">Sterol metabolism</keyword>
<evidence type="ECO:0000256" key="8">
    <source>
        <dbReference type="ARBA" id="ARBA00023166"/>
    </source>
</evidence>
<dbReference type="GO" id="GO:0008203">
    <property type="term" value="P:cholesterol metabolic process"/>
    <property type="evidence" value="ECO:0007669"/>
    <property type="project" value="UniProtKB-KW"/>
</dbReference>
<gene>
    <name evidence="19" type="primary">choD</name>
    <name evidence="19" type="ORF">CI1B_49130</name>
</gene>
<dbReference type="SUPFAM" id="SSF53474">
    <property type="entry name" value="alpha/beta-Hydrolases"/>
    <property type="match status" value="1"/>
</dbReference>
<dbReference type="EMBL" id="CAADFC020000016">
    <property type="protein sequence ID" value="VIO73308.1"/>
    <property type="molecule type" value="Genomic_DNA"/>
</dbReference>
<evidence type="ECO:0000259" key="17">
    <source>
        <dbReference type="Pfam" id="PF05199"/>
    </source>
</evidence>
<keyword evidence="20" id="KW-1185">Reference proteome</keyword>
<dbReference type="Pfam" id="PF00732">
    <property type="entry name" value="GMC_oxred_N"/>
    <property type="match status" value="1"/>
</dbReference>
<accession>A0A508TGG2</accession>
<keyword evidence="4" id="KW-0285">Flavoprotein</keyword>
<dbReference type="EC" id="1.1.3.6" evidence="13"/>
<evidence type="ECO:0000256" key="12">
    <source>
        <dbReference type="ARBA" id="ARBA00049645"/>
    </source>
</evidence>
<keyword evidence="7" id="KW-0443">Lipid metabolism</keyword>
<dbReference type="Pfam" id="PF05199">
    <property type="entry name" value="GMC_oxred_C"/>
    <property type="match status" value="1"/>
</dbReference>
<dbReference type="GO" id="GO:0004769">
    <property type="term" value="F:steroid Delta-isomerase activity"/>
    <property type="evidence" value="ECO:0007669"/>
    <property type="project" value="UniProtKB-EC"/>
</dbReference>
<evidence type="ECO:0000259" key="16">
    <source>
        <dbReference type="Pfam" id="PF00732"/>
    </source>
</evidence>
<dbReference type="PANTHER" id="PTHR47470">
    <property type="entry name" value="CHOLESTEROL OXIDASE"/>
    <property type="match status" value="1"/>
</dbReference>